<name>A0A3S3MZU6_9MAGN</name>
<protein>
    <submittedName>
        <fullName evidence="3">F-box protein SKIP23-like protein</fullName>
    </submittedName>
</protein>
<dbReference type="OrthoDB" id="1937564at2759"/>
<organism evidence="3 4">
    <name type="scientific">Cinnamomum micranthum f. kanehirae</name>
    <dbReference type="NCBI Taxonomy" id="337451"/>
    <lineage>
        <taxon>Eukaryota</taxon>
        <taxon>Viridiplantae</taxon>
        <taxon>Streptophyta</taxon>
        <taxon>Embryophyta</taxon>
        <taxon>Tracheophyta</taxon>
        <taxon>Spermatophyta</taxon>
        <taxon>Magnoliopsida</taxon>
        <taxon>Magnoliidae</taxon>
        <taxon>Laurales</taxon>
        <taxon>Lauraceae</taxon>
        <taxon>Cinnamomum</taxon>
    </lineage>
</organism>
<evidence type="ECO:0000313" key="4">
    <source>
        <dbReference type="Proteomes" id="UP000283530"/>
    </source>
</evidence>
<comment type="caution">
    <text evidence="3">The sequence shown here is derived from an EMBL/GenBank/DDBJ whole genome shotgun (WGS) entry which is preliminary data.</text>
</comment>
<proteinExistence type="predicted"/>
<dbReference type="Proteomes" id="UP000283530">
    <property type="component" value="Unassembled WGS sequence"/>
</dbReference>
<dbReference type="InterPro" id="IPR050942">
    <property type="entry name" value="F-box_BR-signaling"/>
</dbReference>
<reference evidence="3 4" key="1">
    <citation type="journal article" date="2019" name="Nat. Plants">
        <title>Stout camphor tree genome fills gaps in understanding of flowering plant genome evolution.</title>
        <authorList>
            <person name="Chaw S.M."/>
            <person name="Liu Y.C."/>
            <person name="Wu Y.W."/>
            <person name="Wang H.Y."/>
            <person name="Lin C.I."/>
            <person name="Wu C.S."/>
            <person name="Ke H.M."/>
            <person name="Chang L.Y."/>
            <person name="Hsu C.Y."/>
            <person name="Yang H.T."/>
            <person name="Sudianto E."/>
            <person name="Hsu M.H."/>
            <person name="Wu K.P."/>
            <person name="Wang L.N."/>
            <person name="Leebens-Mack J.H."/>
            <person name="Tsai I.J."/>
        </authorList>
    </citation>
    <scope>NUCLEOTIDE SEQUENCE [LARGE SCALE GENOMIC DNA]</scope>
    <source>
        <strain evidence="4">cv. Chaw 1501</strain>
        <tissue evidence="3">Young leaves</tissue>
    </source>
</reference>
<gene>
    <name evidence="3" type="ORF">CKAN_01853100</name>
</gene>
<keyword evidence="4" id="KW-1185">Reference proteome</keyword>
<dbReference type="PANTHER" id="PTHR44259:SF114">
    <property type="entry name" value="OS06G0707300 PROTEIN"/>
    <property type="match status" value="1"/>
</dbReference>
<feature type="region of interest" description="Disordered" evidence="1">
    <location>
        <begin position="49"/>
        <end position="77"/>
    </location>
</feature>
<dbReference type="Pfam" id="PF03478">
    <property type="entry name" value="Beta-prop_KIB1-4"/>
    <property type="match status" value="1"/>
</dbReference>
<evidence type="ECO:0000256" key="1">
    <source>
        <dbReference type="SAM" id="MobiDB-lite"/>
    </source>
</evidence>
<accession>A0A3S3MZU6</accession>
<feature type="compositionally biased region" description="Basic and acidic residues" evidence="1">
    <location>
        <begin position="57"/>
        <end position="77"/>
    </location>
</feature>
<evidence type="ECO:0000259" key="2">
    <source>
        <dbReference type="Pfam" id="PF03478"/>
    </source>
</evidence>
<dbReference type="AlphaFoldDB" id="A0A3S3MZU6"/>
<dbReference type="InterPro" id="IPR005174">
    <property type="entry name" value="KIB1-4_b-propeller"/>
</dbReference>
<dbReference type="CDD" id="cd09917">
    <property type="entry name" value="F-box_SF"/>
    <property type="match status" value="1"/>
</dbReference>
<evidence type="ECO:0000313" key="3">
    <source>
        <dbReference type="EMBL" id="RWR89474.1"/>
    </source>
</evidence>
<sequence length="478" mass="54728">MDQQYVCMATLRNYISGTFISFLSLPSPRLSLSLPFPLLVAYHCDRPDVQSATGQGQERRGRDGEKGERRGREMGREWVKKDRSAPIQIRAGVIYLAQFQLISMDKRLEDLDEDILDCISNHCSLRDCIRMGAVCKSWLSVSWERRQPRQLPWLMMPSADCLFSLSDDTILDAIKFPELHSKRCCGSFNNADARGWLMTIDNMSLEMGLFHPWRKIQLQLPHHSSLPRRYPHADDDPDLAVVKIRAAAMSDDAKVLVVIYDLNSLAFCRIGEKGWTQVSPTIVFHDVIYHKGQFYAVTIEGSVGILRINTSPPYLKIITERVMNVENLRTYYPRTYLVADSASERLLVFRRLSPPLEEVLCHPSNYDSRITLGFKVYELLLKKTGVYKKNLVQVESLIDRLIFLGQNSSMLLMESQFPGSKGNCIYFTDDFMEASHFKSPLGCVDLGVFNMEDNTVQPLLMNRFHPTFSPPIWIMPPL</sequence>
<dbReference type="PANTHER" id="PTHR44259">
    <property type="entry name" value="OS07G0183000 PROTEIN-RELATED"/>
    <property type="match status" value="1"/>
</dbReference>
<dbReference type="EMBL" id="QPKB01000007">
    <property type="protein sequence ID" value="RWR89474.1"/>
    <property type="molecule type" value="Genomic_DNA"/>
</dbReference>
<feature type="domain" description="KIB1-4 beta-propeller" evidence="2">
    <location>
        <begin position="162"/>
        <end position="450"/>
    </location>
</feature>